<protein>
    <recommendedName>
        <fullName evidence="3">Cytochrome c domain-containing protein</fullName>
    </recommendedName>
</protein>
<dbReference type="InterPro" id="IPR036909">
    <property type="entry name" value="Cyt_c-like_dom_sf"/>
</dbReference>
<dbReference type="SUPFAM" id="SSF46626">
    <property type="entry name" value="Cytochrome c"/>
    <property type="match status" value="1"/>
</dbReference>
<evidence type="ECO:0000313" key="2">
    <source>
        <dbReference type="Proteomes" id="UP001207654"/>
    </source>
</evidence>
<evidence type="ECO:0000313" key="1">
    <source>
        <dbReference type="EMBL" id="MCY1075728.1"/>
    </source>
</evidence>
<reference evidence="1 2" key="1">
    <citation type="submission" date="2022-11" db="EMBL/GenBank/DDBJ databases">
        <title>Minimal conservation of predation-associated metabolite biosynthetic gene clusters underscores biosynthetic potential of Myxococcota including descriptions for ten novel species: Archangium lansinium sp. nov., Myxococcus landrumus sp. nov., Nannocystis bai.</title>
        <authorList>
            <person name="Ahearne A."/>
            <person name="Stevens C."/>
            <person name="Phillips K."/>
        </authorList>
    </citation>
    <scope>NUCLEOTIDE SEQUENCE [LARGE SCALE GENOMIC DNA]</scope>
    <source>
        <strain evidence="1 2">MIWBW</strain>
    </source>
</reference>
<dbReference type="RefSeq" id="WP_267534644.1">
    <property type="nucleotide sequence ID" value="NZ_JAPNKA010000001.1"/>
</dbReference>
<proteinExistence type="predicted"/>
<name>A0ABT4A288_9BACT</name>
<keyword evidence="2" id="KW-1185">Reference proteome</keyword>
<dbReference type="Proteomes" id="UP001207654">
    <property type="component" value="Unassembled WGS sequence"/>
</dbReference>
<evidence type="ECO:0008006" key="3">
    <source>
        <dbReference type="Google" id="ProtNLM"/>
    </source>
</evidence>
<organism evidence="1 2">
    <name type="scientific">Archangium lansingense</name>
    <dbReference type="NCBI Taxonomy" id="2995310"/>
    <lineage>
        <taxon>Bacteria</taxon>
        <taxon>Pseudomonadati</taxon>
        <taxon>Myxococcota</taxon>
        <taxon>Myxococcia</taxon>
        <taxon>Myxococcales</taxon>
        <taxon>Cystobacterineae</taxon>
        <taxon>Archangiaceae</taxon>
        <taxon>Archangium</taxon>
    </lineage>
</organism>
<dbReference type="EMBL" id="JAPNKA010000001">
    <property type="protein sequence ID" value="MCY1075728.1"/>
    <property type="molecule type" value="Genomic_DNA"/>
</dbReference>
<accession>A0ABT4A288</accession>
<sequence length="692" mass="78341">MRRHVFCWSTGIRTLVVCLLALGSLGPAQRAWGGERGLRQIEERIRLPIEVLGEEGTVEVARILLPVCCPGPTRLWMQVHGLGYEGEASVQLNDSAWIPLRNDTAQVEGLGKAYGGIGGAYATLRLSVPIPNGSLRRGNNWIRFRLNQTQGMSIGYRVLDFELLGPEGEPLLDSRIFEEDDPSRWVPPRPEAIAEGAALWRTKPLLTSRLQPTPIRAHCMDCHSRDGRDLRYFNYSNRAIIEAARFHGLSRNEGEKVASYIRSLKDMPAPGRPWNPPYQPGPGLDSKPLSHWAAGAGVDAVLERDRDLFAFLFPSGITPEAVATSGYLNVRETPIPMQLPDWNHWLPTIHPMDAWGDAFYNSSLNKLYNGEGSSTVYKTHLRADFLSARSAGYTSLSRYRYDVNAWALELYKFESPRAASQPNDPVYSQKLYSLGLWQLSKMWEMMQEFELEGHAREMFPASRETRGWFDHIAFDISPNALHMPRANTGINNNTPLMYTYFSMAWYQLQLVLNSGNHHQDATTRNGQRPVDWPYVYGFLKDLMNDTGGQSPTGAWLVYWMTKAMQVHDNGLGPEFPYSAGWNTRNVGNVTLLVHPDFRRGWTETPDTERRQIMEALLSTWLAKNLQYTPQPWYDGKWARPDELLTGLPDASMGDRLKYLLPKARALGVNPVLLGRIAAWAKTLWPQENWDAL</sequence>
<comment type="caution">
    <text evidence="1">The sequence shown here is derived from an EMBL/GenBank/DDBJ whole genome shotgun (WGS) entry which is preliminary data.</text>
</comment>
<gene>
    <name evidence="1" type="ORF">OV287_14725</name>
</gene>